<sequence length="244" mass="27440">MEEMGKTGRSMKEAVAELASRQRKWIITAAVLAVIALCAAVGVYLYLDRFDAGEYVKAMLDVSYKDETALYMEITGATEEAAGSVFEDNLDATMEGFEASDMPEKMQPEYRELFGEIAKRVSYTVGEPVRQEDGTYAVEVKVKPITLFPDTYASFQLMAQDYADQVTESVMQGGEMPSDEEMRNEIYQIYYNVLKDQADAGMLYGEAQEITLHVTKEGFREFLIDREDMDSLDGMLIESVGQEN</sequence>
<proteinExistence type="predicted"/>
<protein>
    <submittedName>
        <fullName evidence="2">Uncharacterized protein</fullName>
    </submittedName>
</protein>
<evidence type="ECO:0000313" key="3">
    <source>
        <dbReference type="Proteomes" id="UP001198151"/>
    </source>
</evidence>
<evidence type="ECO:0000256" key="1">
    <source>
        <dbReference type="SAM" id="Phobius"/>
    </source>
</evidence>
<dbReference type="Proteomes" id="UP001198151">
    <property type="component" value="Unassembled WGS sequence"/>
</dbReference>
<feature type="transmembrane region" description="Helical" evidence="1">
    <location>
        <begin position="25"/>
        <end position="47"/>
    </location>
</feature>
<reference evidence="2 3" key="1">
    <citation type="submission" date="2021-10" db="EMBL/GenBank/DDBJ databases">
        <title>Anaerobic single-cell dispensing facilitates the cultivation of human gut bacteria.</title>
        <authorList>
            <person name="Afrizal A."/>
        </authorList>
    </citation>
    <scope>NUCLEOTIDE SEQUENCE [LARGE SCALE GENOMIC DNA]</scope>
    <source>
        <strain evidence="2 3">CLA-AA-H200</strain>
    </source>
</reference>
<name>A0ABS8FX21_9FIRM</name>
<keyword evidence="1" id="KW-0472">Membrane</keyword>
<accession>A0ABS8FX21</accession>
<dbReference type="EMBL" id="JAJEQX010000013">
    <property type="protein sequence ID" value="MCC2254513.1"/>
    <property type="molecule type" value="Genomic_DNA"/>
</dbReference>
<dbReference type="RefSeq" id="WP_227707654.1">
    <property type="nucleotide sequence ID" value="NZ_JAJEQX010000013.1"/>
</dbReference>
<evidence type="ECO:0000313" key="2">
    <source>
        <dbReference type="EMBL" id="MCC2254513.1"/>
    </source>
</evidence>
<comment type="caution">
    <text evidence="2">The sequence shown here is derived from an EMBL/GenBank/DDBJ whole genome shotgun (WGS) entry which is preliminary data.</text>
</comment>
<gene>
    <name evidence="2" type="ORF">LKD70_08795</name>
</gene>
<keyword evidence="1" id="KW-0812">Transmembrane</keyword>
<organism evidence="2 3">
    <name type="scientific">Ruminococcus turbiniformis</name>
    <dbReference type="NCBI Taxonomy" id="2881258"/>
    <lineage>
        <taxon>Bacteria</taxon>
        <taxon>Bacillati</taxon>
        <taxon>Bacillota</taxon>
        <taxon>Clostridia</taxon>
        <taxon>Eubacteriales</taxon>
        <taxon>Oscillospiraceae</taxon>
        <taxon>Ruminococcus</taxon>
    </lineage>
</organism>
<keyword evidence="1" id="KW-1133">Transmembrane helix</keyword>
<keyword evidence="3" id="KW-1185">Reference proteome</keyword>